<gene>
    <name evidence="2" type="ORF">GUJ93_ZPchr0010g8708</name>
</gene>
<feature type="region of interest" description="Disordered" evidence="1">
    <location>
        <begin position="34"/>
        <end position="77"/>
    </location>
</feature>
<proteinExistence type="predicted"/>
<protein>
    <submittedName>
        <fullName evidence="2">Uncharacterized protein</fullName>
    </submittedName>
</protein>
<evidence type="ECO:0000256" key="1">
    <source>
        <dbReference type="SAM" id="MobiDB-lite"/>
    </source>
</evidence>
<feature type="compositionally biased region" description="Acidic residues" evidence="1">
    <location>
        <begin position="51"/>
        <end position="77"/>
    </location>
</feature>
<reference evidence="2" key="1">
    <citation type="journal article" date="2021" name="bioRxiv">
        <title>Whole Genome Assembly and Annotation of Northern Wild Rice, Zizania palustris L., Supports a Whole Genome Duplication in the Zizania Genus.</title>
        <authorList>
            <person name="Haas M."/>
            <person name="Kono T."/>
            <person name="Macchietto M."/>
            <person name="Millas R."/>
            <person name="McGilp L."/>
            <person name="Shao M."/>
            <person name="Duquette J."/>
            <person name="Hirsch C.N."/>
            <person name="Kimball J."/>
        </authorList>
    </citation>
    <scope>NUCLEOTIDE SEQUENCE</scope>
    <source>
        <tissue evidence="2">Fresh leaf tissue</tissue>
    </source>
</reference>
<evidence type="ECO:0000313" key="2">
    <source>
        <dbReference type="EMBL" id="KAG8083798.1"/>
    </source>
</evidence>
<dbReference type="Proteomes" id="UP000729402">
    <property type="component" value="Unassembled WGS sequence"/>
</dbReference>
<sequence>MESPCAVTPATADEEGHNRSLDFVAHYFHDSMNDNVAHSAPQSLPPSTDNDGSDPEEEGDYMDGDDEGQEGEDDDEDAALSAGVVASDQASLHRISTMHPCTTQCHRPLQTIPPRTRPFGPNSREYTHRLVTVGSKTLEALFGFEAEAARLVRMLVYDLHLSWRGTWLKREVCRARSSSDSPARWTSSIGRSG</sequence>
<keyword evidence="3" id="KW-1185">Reference proteome</keyword>
<organism evidence="2 3">
    <name type="scientific">Zizania palustris</name>
    <name type="common">Northern wild rice</name>
    <dbReference type="NCBI Taxonomy" id="103762"/>
    <lineage>
        <taxon>Eukaryota</taxon>
        <taxon>Viridiplantae</taxon>
        <taxon>Streptophyta</taxon>
        <taxon>Embryophyta</taxon>
        <taxon>Tracheophyta</taxon>
        <taxon>Spermatophyta</taxon>
        <taxon>Magnoliopsida</taxon>
        <taxon>Liliopsida</taxon>
        <taxon>Poales</taxon>
        <taxon>Poaceae</taxon>
        <taxon>BOP clade</taxon>
        <taxon>Oryzoideae</taxon>
        <taxon>Oryzeae</taxon>
        <taxon>Zizaniinae</taxon>
        <taxon>Zizania</taxon>
    </lineage>
</organism>
<comment type="caution">
    <text evidence="2">The sequence shown here is derived from an EMBL/GenBank/DDBJ whole genome shotgun (WGS) entry which is preliminary data.</text>
</comment>
<feature type="compositionally biased region" description="Polar residues" evidence="1">
    <location>
        <begin position="34"/>
        <end position="50"/>
    </location>
</feature>
<name>A0A8J5THP4_ZIZPA</name>
<dbReference type="AlphaFoldDB" id="A0A8J5THP4"/>
<evidence type="ECO:0000313" key="3">
    <source>
        <dbReference type="Proteomes" id="UP000729402"/>
    </source>
</evidence>
<dbReference type="EMBL" id="JAAALK010000082">
    <property type="protein sequence ID" value="KAG8083798.1"/>
    <property type="molecule type" value="Genomic_DNA"/>
</dbReference>
<reference evidence="2" key="2">
    <citation type="submission" date="2021-02" db="EMBL/GenBank/DDBJ databases">
        <authorList>
            <person name="Kimball J.A."/>
            <person name="Haas M.W."/>
            <person name="Macchietto M."/>
            <person name="Kono T."/>
            <person name="Duquette J."/>
            <person name="Shao M."/>
        </authorList>
    </citation>
    <scope>NUCLEOTIDE SEQUENCE</scope>
    <source>
        <tissue evidence="2">Fresh leaf tissue</tissue>
    </source>
</reference>
<accession>A0A8J5THP4</accession>